<dbReference type="CDD" id="cd05466">
    <property type="entry name" value="PBP2_LTTR_substrate"/>
    <property type="match status" value="1"/>
</dbReference>
<protein>
    <submittedName>
        <fullName evidence="6">LysR family transcriptional regulator</fullName>
    </submittedName>
</protein>
<dbReference type="GO" id="GO:0003700">
    <property type="term" value="F:DNA-binding transcription factor activity"/>
    <property type="evidence" value="ECO:0007669"/>
    <property type="project" value="InterPro"/>
</dbReference>
<evidence type="ECO:0000259" key="5">
    <source>
        <dbReference type="PROSITE" id="PS50931"/>
    </source>
</evidence>
<dbReference type="Pfam" id="PF00126">
    <property type="entry name" value="HTH_1"/>
    <property type="match status" value="1"/>
</dbReference>
<dbReference type="AlphaFoldDB" id="A0A540VFT5"/>
<dbReference type="Proteomes" id="UP000315400">
    <property type="component" value="Unassembled WGS sequence"/>
</dbReference>
<keyword evidence="4" id="KW-0804">Transcription</keyword>
<dbReference type="Gene3D" id="1.10.10.10">
    <property type="entry name" value="Winged helix-like DNA-binding domain superfamily/Winged helix DNA-binding domain"/>
    <property type="match status" value="1"/>
</dbReference>
<comment type="similarity">
    <text evidence="1">Belongs to the LysR transcriptional regulatory family.</text>
</comment>
<dbReference type="InterPro" id="IPR036388">
    <property type="entry name" value="WH-like_DNA-bd_sf"/>
</dbReference>
<sequence length="290" mass="31374">MTLSISALNALRTVAETGSYSAAARKLGLSQPAVSQQIHKLESDYGVALFNRANGQLLATPFCVRACDAAERVMLEHGSLERMFRHNGTLAKGELTVGLGNSMPGMTLIAAFNKAYPAVALRVTTGSFQKIMRAVMDHSVDVGILPDVPKDPRFRRKILLTNQVVAIAPLDHPFAGKQSIGCDQLLREKLIFRSEGSSTQKALDRYFRASGANPTPFLTLDTRDGVYEAVVNGMGIGFVWKTGTGRNDDVHRIGLTGGSTESDEVVFAPKDRKMQTIEALISLADSMTFA</sequence>
<dbReference type="InterPro" id="IPR000847">
    <property type="entry name" value="LysR_HTH_N"/>
</dbReference>
<accession>A0A540VFT5</accession>
<reference evidence="6 7" key="1">
    <citation type="submission" date="2019-06" db="EMBL/GenBank/DDBJ databases">
        <title>Metagenome assembled Genome of Spiribacter salinus SL48-SHIP from the microbial mat of Salt Lake 48 (Novosibirsk region, Russia).</title>
        <authorList>
            <person name="Shipova A."/>
            <person name="Rozanov A.S."/>
            <person name="Bryanskaya A.V."/>
            <person name="Peltek S.E."/>
        </authorList>
    </citation>
    <scope>NUCLEOTIDE SEQUENCE [LARGE SCALE GENOMIC DNA]</scope>
    <source>
        <strain evidence="6">SL48-SHIP-2</strain>
    </source>
</reference>
<dbReference type="SUPFAM" id="SSF53850">
    <property type="entry name" value="Periplasmic binding protein-like II"/>
    <property type="match status" value="1"/>
</dbReference>
<dbReference type="PANTHER" id="PTHR30126:SF94">
    <property type="entry name" value="LYSR FAMILY TRANSCRIPTIONAL REGULATOR"/>
    <property type="match status" value="1"/>
</dbReference>
<dbReference type="InterPro" id="IPR036390">
    <property type="entry name" value="WH_DNA-bd_sf"/>
</dbReference>
<dbReference type="Pfam" id="PF03466">
    <property type="entry name" value="LysR_substrate"/>
    <property type="match status" value="1"/>
</dbReference>
<evidence type="ECO:0000256" key="2">
    <source>
        <dbReference type="ARBA" id="ARBA00023015"/>
    </source>
</evidence>
<evidence type="ECO:0000256" key="3">
    <source>
        <dbReference type="ARBA" id="ARBA00023125"/>
    </source>
</evidence>
<dbReference type="Gene3D" id="3.40.190.290">
    <property type="match status" value="1"/>
</dbReference>
<proteinExistence type="inferred from homology"/>
<feature type="domain" description="HTH lysR-type" evidence="5">
    <location>
        <begin position="1"/>
        <end position="60"/>
    </location>
</feature>
<dbReference type="SUPFAM" id="SSF46785">
    <property type="entry name" value="Winged helix' DNA-binding domain"/>
    <property type="match status" value="1"/>
</dbReference>
<dbReference type="InterPro" id="IPR005119">
    <property type="entry name" value="LysR_subst-bd"/>
</dbReference>
<name>A0A540VFT5_9GAMM</name>
<evidence type="ECO:0000256" key="1">
    <source>
        <dbReference type="ARBA" id="ARBA00009437"/>
    </source>
</evidence>
<evidence type="ECO:0000313" key="6">
    <source>
        <dbReference type="EMBL" id="TQE95587.1"/>
    </source>
</evidence>
<gene>
    <name evidence="6" type="ORF">FKY71_17055</name>
</gene>
<organism evidence="6 7">
    <name type="scientific">Spiribacter salinus</name>
    <dbReference type="NCBI Taxonomy" id="1335746"/>
    <lineage>
        <taxon>Bacteria</taxon>
        <taxon>Pseudomonadati</taxon>
        <taxon>Pseudomonadota</taxon>
        <taxon>Gammaproteobacteria</taxon>
        <taxon>Chromatiales</taxon>
        <taxon>Ectothiorhodospiraceae</taxon>
        <taxon>Spiribacter</taxon>
    </lineage>
</organism>
<dbReference type="EMBL" id="VIFK01000374">
    <property type="protein sequence ID" value="TQE95587.1"/>
    <property type="molecule type" value="Genomic_DNA"/>
</dbReference>
<dbReference type="PANTHER" id="PTHR30126">
    <property type="entry name" value="HTH-TYPE TRANSCRIPTIONAL REGULATOR"/>
    <property type="match status" value="1"/>
</dbReference>
<keyword evidence="2" id="KW-0805">Transcription regulation</keyword>
<dbReference type="GO" id="GO:0000976">
    <property type="term" value="F:transcription cis-regulatory region binding"/>
    <property type="evidence" value="ECO:0007669"/>
    <property type="project" value="TreeGrafter"/>
</dbReference>
<dbReference type="PRINTS" id="PR00039">
    <property type="entry name" value="HTHLYSR"/>
</dbReference>
<evidence type="ECO:0000313" key="7">
    <source>
        <dbReference type="Proteomes" id="UP000315400"/>
    </source>
</evidence>
<keyword evidence="3" id="KW-0238">DNA-binding</keyword>
<comment type="caution">
    <text evidence="6">The sequence shown here is derived from an EMBL/GenBank/DDBJ whole genome shotgun (WGS) entry which is preliminary data.</text>
</comment>
<dbReference type="PROSITE" id="PS50931">
    <property type="entry name" value="HTH_LYSR"/>
    <property type="match status" value="1"/>
</dbReference>
<evidence type="ECO:0000256" key="4">
    <source>
        <dbReference type="ARBA" id="ARBA00023163"/>
    </source>
</evidence>